<keyword evidence="2" id="KW-1185">Reference proteome</keyword>
<gene>
    <name evidence="1" type="ORF">MGAL_10B003782</name>
</gene>
<reference evidence="1" key="1">
    <citation type="submission" date="2018-11" db="EMBL/GenBank/DDBJ databases">
        <authorList>
            <person name="Alioto T."/>
            <person name="Alioto T."/>
        </authorList>
    </citation>
    <scope>NUCLEOTIDE SEQUENCE</scope>
</reference>
<proteinExistence type="predicted"/>
<protein>
    <submittedName>
        <fullName evidence="1">Uncharacterized protein</fullName>
    </submittedName>
</protein>
<dbReference type="EMBL" id="UYJE01008587">
    <property type="protein sequence ID" value="VDI65164.1"/>
    <property type="molecule type" value="Genomic_DNA"/>
</dbReference>
<name>A0A8B6GKK0_MYTGA</name>
<dbReference type="Proteomes" id="UP000596742">
    <property type="component" value="Unassembled WGS sequence"/>
</dbReference>
<comment type="caution">
    <text evidence="1">The sequence shown here is derived from an EMBL/GenBank/DDBJ whole genome shotgun (WGS) entry which is preliminary data.</text>
</comment>
<sequence>MDARRKAIEAKKGDIETLENQYYEDVSDDDTILDLLQDLSDVQDIGGDFNIDEFLSSDEGENLIHDENNNMCENLNDCLSSTESVGLMETKMLYEDISSPDSF</sequence>
<evidence type="ECO:0000313" key="2">
    <source>
        <dbReference type="Proteomes" id="UP000596742"/>
    </source>
</evidence>
<accession>A0A8B6GKK0</accession>
<evidence type="ECO:0000313" key="1">
    <source>
        <dbReference type="EMBL" id="VDI65164.1"/>
    </source>
</evidence>
<organism evidence="1 2">
    <name type="scientific">Mytilus galloprovincialis</name>
    <name type="common">Mediterranean mussel</name>
    <dbReference type="NCBI Taxonomy" id="29158"/>
    <lineage>
        <taxon>Eukaryota</taxon>
        <taxon>Metazoa</taxon>
        <taxon>Spiralia</taxon>
        <taxon>Lophotrochozoa</taxon>
        <taxon>Mollusca</taxon>
        <taxon>Bivalvia</taxon>
        <taxon>Autobranchia</taxon>
        <taxon>Pteriomorphia</taxon>
        <taxon>Mytilida</taxon>
        <taxon>Mytiloidea</taxon>
        <taxon>Mytilidae</taxon>
        <taxon>Mytilinae</taxon>
        <taxon>Mytilus</taxon>
    </lineage>
</organism>
<dbReference type="AlphaFoldDB" id="A0A8B6GKK0"/>
<dbReference type="OrthoDB" id="6173806at2759"/>